<dbReference type="SUPFAM" id="SSF101473">
    <property type="entry name" value="DhaL-like"/>
    <property type="match status" value="1"/>
</dbReference>
<keyword evidence="8" id="KW-0067">ATP-binding</keyword>
<comment type="catalytic activity">
    <reaction evidence="9">
        <text>D-glyceraldehyde + ATP = D-glyceraldehyde 3-phosphate + ADP + H(+)</text>
        <dbReference type="Rhea" id="RHEA:13941"/>
        <dbReference type="ChEBI" id="CHEBI:15378"/>
        <dbReference type="ChEBI" id="CHEBI:17378"/>
        <dbReference type="ChEBI" id="CHEBI:30616"/>
        <dbReference type="ChEBI" id="CHEBI:59776"/>
        <dbReference type="ChEBI" id="CHEBI:456216"/>
        <dbReference type="EC" id="2.7.1.28"/>
    </reaction>
</comment>
<dbReference type="PANTHER" id="PTHR28629">
    <property type="entry name" value="TRIOKINASE/FMN CYCLASE"/>
    <property type="match status" value="1"/>
</dbReference>
<dbReference type="Gene3D" id="3.30.1180.20">
    <property type="entry name" value="Dihydroxyacetone kinase, domain 2"/>
    <property type="match status" value="1"/>
</dbReference>
<feature type="binding site" evidence="12">
    <location>
        <position position="112"/>
    </location>
    <ligand>
        <name>substrate</name>
    </ligand>
</feature>
<sequence>MKSFEVSDSVLTSLQGFVQCNPSLTLVESEKIIYRKQNTTNGKKTVGLISGGGAGHEPTHAGFVGKGMLTAAVSGDIFASPSTRQILNAIKLVNNDPSTNGVLLIIKSYTGDILHFSLAAERAKAIGINCEIACVGDDVAVGREKGKFVPRRALAGTVLVHKCVGAFAELYSDKYGVAGCQKVANILNDNLVTIGASLDHCQVPGRKYESELTENQMELGMGIHNEPGVQVLEPIPSAEKLVGEYMLPKLLDPKDKNRYFVDFEKNDDVILLVNNLGGVSNFVITSIVKITTDLLLKNYNIKPKHTISGTLMTAFNGNGFSITLINASKTSKSLSESFQSLDINLFDLLNHPTDATSWPQQHDLSKIAPPTYNPSILKEEITAQPAGKFDFALFSKMIQGGAESIIKAEPHITELDTHVGDGDCGYTLAAGAKGINENLTSIPHKSLSITLAYISDLVEKYMGGTSGGLYSLLITGISKGVITYCGENEQVTPETLAKSLEYGLETLYRSTNARPGDYTMVDALEPFIKTFEKTKNFSEAVLAAKKGAEQTAKIDAKFGRASYVGSTTNIPDPGAVGFYEFVAGMEKAAK</sequence>
<dbReference type="InterPro" id="IPR050861">
    <property type="entry name" value="Dihydroxyacetone_Kinase"/>
</dbReference>
<feature type="domain" description="DhaK" evidence="14">
    <location>
        <begin position="5"/>
        <end position="358"/>
    </location>
</feature>
<feature type="binding site" evidence="12">
    <location>
        <begin position="53"/>
        <end position="56"/>
    </location>
    <ligand>
        <name>substrate</name>
    </ligand>
</feature>
<dbReference type="GO" id="GO:0061610">
    <property type="term" value="P:glycerol to glycerone phosphate metabolic process"/>
    <property type="evidence" value="ECO:0007669"/>
    <property type="project" value="UniProtKB-ARBA"/>
</dbReference>
<dbReference type="UniPathway" id="UPA00617">
    <property type="reaction ID" value="UER00669"/>
</dbReference>
<evidence type="ECO:0000256" key="8">
    <source>
        <dbReference type="ARBA" id="ARBA00022840"/>
    </source>
</evidence>
<dbReference type="Proteomes" id="UP000262825">
    <property type="component" value="Unassembled WGS sequence"/>
</dbReference>
<dbReference type="FunFam" id="3.40.50.10440:FF:000001">
    <property type="entry name" value="Dihydroxyacetone kinase, DhaK subunit"/>
    <property type="match status" value="1"/>
</dbReference>
<dbReference type="OrthoDB" id="1724672at2759"/>
<dbReference type="GO" id="GO:0005524">
    <property type="term" value="F:ATP binding"/>
    <property type="evidence" value="ECO:0007669"/>
    <property type="project" value="UniProtKB-KW"/>
</dbReference>
<dbReference type="FunFam" id="1.25.40.340:FF:000001">
    <property type="entry name" value="Dihydroxyacetone kinase 1"/>
    <property type="match status" value="1"/>
</dbReference>
<comment type="similarity">
    <text evidence="3">Belongs to the dihydroxyacetone kinase (DAK) family.</text>
</comment>
<reference evidence="16" key="1">
    <citation type="submission" date="2018-06" db="EMBL/GenBank/DDBJ databases">
        <authorList>
            <person name="Guldener U."/>
        </authorList>
    </citation>
    <scope>NUCLEOTIDE SEQUENCE [LARGE SCALE GENOMIC DNA]</scope>
    <source>
        <strain evidence="16">UTAD17</strain>
    </source>
</reference>
<comment type="function">
    <text evidence="1">Catalyzes both the phosphorylation of dihydroxyacetone and of glyceraldehyde.</text>
</comment>
<keyword evidence="16" id="KW-1185">Reference proteome</keyword>
<accession>A0A376B2E9</accession>
<evidence type="ECO:0000259" key="14">
    <source>
        <dbReference type="PROSITE" id="PS51481"/>
    </source>
</evidence>
<feature type="domain" description="DhaL" evidence="13">
    <location>
        <begin position="392"/>
        <end position="587"/>
    </location>
</feature>
<proteinExistence type="inferred from homology"/>
<keyword evidence="4" id="KW-0808">Transferase</keyword>
<keyword evidence="6 15" id="KW-0418">Kinase</keyword>
<dbReference type="FunFam" id="3.30.1180.20:FF:000001">
    <property type="entry name" value="Dihydroxyacetone kinase 1"/>
    <property type="match status" value="1"/>
</dbReference>
<evidence type="ECO:0000256" key="2">
    <source>
        <dbReference type="ARBA" id="ARBA00004778"/>
    </source>
</evidence>
<evidence type="ECO:0000256" key="9">
    <source>
        <dbReference type="ARBA" id="ARBA00047974"/>
    </source>
</evidence>
<dbReference type="GO" id="GO:0050354">
    <property type="term" value="F:triokinase activity"/>
    <property type="evidence" value="ECO:0007669"/>
    <property type="project" value="UniProtKB-EC"/>
</dbReference>
<dbReference type="GO" id="GO:0005829">
    <property type="term" value="C:cytosol"/>
    <property type="evidence" value="ECO:0007669"/>
    <property type="project" value="TreeGrafter"/>
</dbReference>
<gene>
    <name evidence="15" type="ORF">SCODWIG_00563</name>
</gene>
<evidence type="ECO:0000256" key="6">
    <source>
        <dbReference type="ARBA" id="ARBA00022777"/>
    </source>
</evidence>
<dbReference type="AlphaFoldDB" id="A0A376B2E9"/>
<protein>
    <submittedName>
        <fullName evidence="15">Probable Dihydroxyacetone kinase 1</fullName>
    </submittedName>
</protein>
<evidence type="ECO:0000256" key="11">
    <source>
        <dbReference type="PIRSR" id="PIRSR612734-1"/>
    </source>
</evidence>
<feature type="binding site" evidence="12">
    <location>
        <position position="107"/>
    </location>
    <ligand>
        <name>substrate</name>
    </ligand>
</feature>
<dbReference type="PANTHER" id="PTHR28629:SF14">
    <property type="entry name" value="DIHYDROXYACETONE KINASE 1"/>
    <property type="match status" value="1"/>
</dbReference>
<evidence type="ECO:0000256" key="3">
    <source>
        <dbReference type="ARBA" id="ARBA00008757"/>
    </source>
</evidence>
<dbReference type="EMBL" id="UFAJ01000049">
    <property type="protein sequence ID" value="SSD58802.1"/>
    <property type="molecule type" value="Genomic_DNA"/>
</dbReference>
<dbReference type="SUPFAM" id="SSF82549">
    <property type="entry name" value="DAK1/DegV-like"/>
    <property type="match status" value="1"/>
</dbReference>
<evidence type="ECO:0000256" key="4">
    <source>
        <dbReference type="ARBA" id="ARBA00022679"/>
    </source>
</evidence>
<comment type="pathway">
    <text evidence="2">Polyol metabolism; glycerol fermentation; glycerone phosphate from glycerol (oxidative route): step 2/2.</text>
</comment>
<dbReference type="GO" id="GO:0004371">
    <property type="term" value="F:glycerone kinase activity"/>
    <property type="evidence" value="ECO:0007669"/>
    <property type="project" value="UniProtKB-EC"/>
</dbReference>
<evidence type="ECO:0000256" key="10">
    <source>
        <dbReference type="ARBA" id="ARBA00048898"/>
    </source>
</evidence>
<name>A0A376B2E9_9ASCO</name>
<evidence type="ECO:0000256" key="7">
    <source>
        <dbReference type="ARBA" id="ARBA00022798"/>
    </source>
</evidence>
<dbReference type="GO" id="GO:0019588">
    <property type="term" value="P:anaerobic glycerol catabolic process"/>
    <property type="evidence" value="ECO:0007669"/>
    <property type="project" value="UniProtKB-UniPathway"/>
</dbReference>
<dbReference type="InterPro" id="IPR004006">
    <property type="entry name" value="DhaK_dom"/>
</dbReference>
<evidence type="ECO:0000259" key="13">
    <source>
        <dbReference type="PROSITE" id="PS51480"/>
    </source>
</evidence>
<dbReference type="Pfam" id="PF02733">
    <property type="entry name" value="Dak1"/>
    <property type="match status" value="1"/>
</dbReference>
<keyword evidence="7" id="KW-0319">Glycerol metabolism</keyword>
<dbReference type="NCBIfam" id="TIGR02361">
    <property type="entry name" value="dak_ATP"/>
    <property type="match status" value="1"/>
</dbReference>
<evidence type="ECO:0000256" key="1">
    <source>
        <dbReference type="ARBA" id="ARBA00003264"/>
    </source>
</evidence>
<dbReference type="InterPro" id="IPR004007">
    <property type="entry name" value="DhaL_dom"/>
</dbReference>
<dbReference type="InterPro" id="IPR012734">
    <property type="entry name" value="DhaK_ATP"/>
</dbReference>
<dbReference type="PROSITE" id="PS51480">
    <property type="entry name" value="DHAL"/>
    <property type="match status" value="1"/>
</dbReference>
<dbReference type="Gene3D" id="1.25.40.340">
    <property type="match status" value="1"/>
</dbReference>
<feature type="active site" description="Tele-hemiaminal-histidine intermediate" evidence="11">
    <location>
        <position position="224"/>
    </location>
</feature>
<dbReference type="VEuPathDB" id="FungiDB:SCODWIG_00563"/>
<dbReference type="PROSITE" id="PS51481">
    <property type="entry name" value="DHAK"/>
    <property type="match status" value="1"/>
</dbReference>
<keyword evidence="5" id="KW-0547">Nucleotide-binding</keyword>
<evidence type="ECO:0000256" key="12">
    <source>
        <dbReference type="PIRSR" id="PIRSR612734-2"/>
    </source>
</evidence>
<dbReference type="SMART" id="SM01120">
    <property type="entry name" value="Dak2"/>
    <property type="match status" value="1"/>
</dbReference>
<organism evidence="15 16">
    <name type="scientific">Saccharomycodes ludwigii</name>
    <dbReference type="NCBI Taxonomy" id="36035"/>
    <lineage>
        <taxon>Eukaryota</taxon>
        <taxon>Fungi</taxon>
        <taxon>Dikarya</taxon>
        <taxon>Ascomycota</taxon>
        <taxon>Saccharomycotina</taxon>
        <taxon>Saccharomycetes</taxon>
        <taxon>Saccharomycodales</taxon>
        <taxon>Saccharomycodaceae</taxon>
        <taxon>Saccharomycodes</taxon>
    </lineage>
</organism>
<dbReference type="InterPro" id="IPR036117">
    <property type="entry name" value="DhaL_dom_sf"/>
</dbReference>
<evidence type="ECO:0000313" key="16">
    <source>
        <dbReference type="Proteomes" id="UP000262825"/>
    </source>
</evidence>
<comment type="catalytic activity">
    <reaction evidence="10">
        <text>dihydroxyacetone + ATP = dihydroxyacetone phosphate + ADP + H(+)</text>
        <dbReference type="Rhea" id="RHEA:15773"/>
        <dbReference type="ChEBI" id="CHEBI:15378"/>
        <dbReference type="ChEBI" id="CHEBI:16016"/>
        <dbReference type="ChEBI" id="CHEBI:30616"/>
        <dbReference type="ChEBI" id="CHEBI:57642"/>
        <dbReference type="ChEBI" id="CHEBI:456216"/>
        <dbReference type="EC" id="2.7.1.29"/>
    </reaction>
</comment>
<dbReference type="Pfam" id="PF02734">
    <property type="entry name" value="Dak2"/>
    <property type="match status" value="1"/>
</dbReference>
<evidence type="ECO:0000313" key="15">
    <source>
        <dbReference type="EMBL" id="SSD58802.1"/>
    </source>
</evidence>
<evidence type="ECO:0000256" key="5">
    <source>
        <dbReference type="ARBA" id="ARBA00022741"/>
    </source>
</evidence>
<dbReference type="Gene3D" id="3.40.50.10440">
    <property type="entry name" value="Dihydroxyacetone kinase, domain 1"/>
    <property type="match status" value="1"/>
</dbReference>